<organism evidence="4 5">
    <name type="scientific">Niastella yeongjuensis</name>
    <dbReference type="NCBI Taxonomy" id="354355"/>
    <lineage>
        <taxon>Bacteria</taxon>
        <taxon>Pseudomonadati</taxon>
        <taxon>Bacteroidota</taxon>
        <taxon>Chitinophagia</taxon>
        <taxon>Chitinophagales</taxon>
        <taxon>Chitinophagaceae</taxon>
        <taxon>Niastella</taxon>
    </lineage>
</organism>
<dbReference type="InterPro" id="IPR020904">
    <property type="entry name" value="Sc_DH/Rdtase_CS"/>
</dbReference>
<gene>
    <name evidence="4" type="ORF">A4H97_19235</name>
</gene>
<evidence type="ECO:0000313" key="5">
    <source>
        <dbReference type="Proteomes" id="UP000192610"/>
    </source>
</evidence>
<dbReference type="AlphaFoldDB" id="A0A1V9DY95"/>
<feature type="domain" description="Ketoreductase" evidence="3">
    <location>
        <begin position="7"/>
        <end position="181"/>
    </location>
</feature>
<dbReference type="FunFam" id="3.40.50.720:FF:000084">
    <property type="entry name" value="Short-chain dehydrogenase reductase"/>
    <property type="match status" value="1"/>
</dbReference>
<dbReference type="InterPro" id="IPR051122">
    <property type="entry name" value="SDR_DHRS6-like"/>
</dbReference>
<dbReference type="InterPro" id="IPR057326">
    <property type="entry name" value="KR_dom"/>
</dbReference>
<dbReference type="PANTHER" id="PTHR43477">
    <property type="entry name" value="DIHYDROANTICAPSIN 7-DEHYDROGENASE"/>
    <property type="match status" value="1"/>
</dbReference>
<dbReference type="STRING" id="354355.SAMN05660816_02554"/>
<dbReference type="EMBL" id="LVXG01000082">
    <property type="protein sequence ID" value="OQP38846.1"/>
    <property type="molecule type" value="Genomic_DNA"/>
</dbReference>
<dbReference type="Pfam" id="PF13561">
    <property type="entry name" value="adh_short_C2"/>
    <property type="match status" value="1"/>
</dbReference>
<evidence type="ECO:0000256" key="2">
    <source>
        <dbReference type="ARBA" id="ARBA00023002"/>
    </source>
</evidence>
<dbReference type="PROSITE" id="PS00061">
    <property type="entry name" value="ADH_SHORT"/>
    <property type="match status" value="1"/>
</dbReference>
<sequence>MSRLQNKTALITGGNSGIGFATAKEFLEQGATVIITGRSQASLDEAKQALQGKVHTILSDTSNLGDIRGLAKQVQQITPRLDVVFINAGIGKFAPIESVTEEHYDEQFNINVKGAYFTIQALLPLINDGGSIILNTSINAHMGMATSSVYSATKGALLTMARTISAELLPRRIRVNAISPGPVTSEFLKKDGLTTEQINGFKEVLTTKVPIGRFGEAAEIARIATFFASDDSSFVIGTEIIADGGFITL</sequence>
<dbReference type="Proteomes" id="UP000192610">
    <property type="component" value="Unassembled WGS sequence"/>
</dbReference>
<evidence type="ECO:0000256" key="1">
    <source>
        <dbReference type="ARBA" id="ARBA00006484"/>
    </source>
</evidence>
<evidence type="ECO:0000313" key="4">
    <source>
        <dbReference type="EMBL" id="OQP38846.1"/>
    </source>
</evidence>
<dbReference type="SUPFAM" id="SSF51735">
    <property type="entry name" value="NAD(P)-binding Rossmann-fold domains"/>
    <property type="match status" value="1"/>
</dbReference>
<dbReference type="RefSeq" id="WP_081204855.1">
    <property type="nucleotide sequence ID" value="NZ_FOCZ01000004.1"/>
</dbReference>
<evidence type="ECO:0000259" key="3">
    <source>
        <dbReference type="SMART" id="SM00822"/>
    </source>
</evidence>
<reference evidence="5" key="1">
    <citation type="submission" date="2016-04" db="EMBL/GenBank/DDBJ databases">
        <authorList>
            <person name="Chen L."/>
            <person name="Zhuang W."/>
            <person name="Wang G."/>
        </authorList>
    </citation>
    <scope>NUCLEOTIDE SEQUENCE [LARGE SCALE GENOMIC DNA]</scope>
    <source>
        <strain evidence="5">17621</strain>
    </source>
</reference>
<comment type="similarity">
    <text evidence="1">Belongs to the short-chain dehydrogenases/reductases (SDR) family.</text>
</comment>
<dbReference type="PRINTS" id="PR00081">
    <property type="entry name" value="GDHRDH"/>
</dbReference>
<dbReference type="CDD" id="cd05233">
    <property type="entry name" value="SDR_c"/>
    <property type="match status" value="1"/>
</dbReference>
<dbReference type="Gene3D" id="3.40.50.720">
    <property type="entry name" value="NAD(P)-binding Rossmann-like Domain"/>
    <property type="match status" value="1"/>
</dbReference>
<keyword evidence="5" id="KW-1185">Reference proteome</keyword>
<keyword evidence="2" id="KW-0560">Oxidoreductase</keyword>
<proteinExistence type="inferred from homology"/>
<comment type="caution">
    <text evidence="4">The sequence shown here is derived from an EMBL/GenBank/DDBJ whole genome shotgun (WGS) entry which is preliminary data.</text>
</comment>
<accession>A0A1V9DY95</accession>
<dbReference type="PANTHER" id="PTHR43477:SF1">
    <property type="entry name" value="DIHYDROANTICAPSIN 7-DEHYDROGENASE"/>
    <property type="match status" value="1"/>
</dbReference>
<dbReference type="NCBIfam" id="NF005075">
    <property type="entry name" value="PRK06500.1"/>
    <property type="match status" value="1"/>
</dbReference>
<dbReference type="InterPro" id="IPR036291">
    <property type="entry name" value="NAD(P)-bd_dom_sf"/>
</dbReference>
<dbReference type="SMART" id="SM00822">
    <property type="entry name" value="PKS_KR"/>
    <property type="match status" value="1"/>
</dbReference>
<dbReference type="InterPro" id="IPR002347">
    <property type="entry name" value="SDR_fam"/>
</dbReference>
<dbReference type="GO" id="GO:0016491">
    <property type="term" value="F:oxidoreductase activity"/>
    <property type="evidence" value="ECO:0007669"/>
    <property type="project" value="UniProtKB-KW"/>
</dbReference>
<protein>
    <submittedName>
        <fullName evidence="4">Short-chain dehydrogenase</fullName>
    </submittedName>
</protein>
<name>A0A1V9DY95_9BACT</name>
<dbReference type="OrthoDB" id="9803333at2"/>